<dbReference type="EC" id="2.4.1.21" evidence="2"/>
<dbReference type="Gene3D" id="3.40.50.2000">
    <property type="entry name" value="Glycogen Phosphorylase B"/>
    <property type="match status" value="1"/>
</dbReference>
<sequence>MNSTVRALKEEFKFTKQADKITFVEVSDEALAHLIFAGSDIMLCSSFQDPSLQIAMKAIKYGSAPIQINLPSDGSSQSEGHDCHNRAMSQYIISTYGDFSFSSTR</sequence>
<dbReference type="SUPFAM" id="SSF53756">
    <property type="entry name" value="UDP-Glycosyltransferase/glycogen phosphorylase"/>
    <property type="match status" value="1"/>
</dbReference>
<dbReference type="PANTHER" id="PTHR46083">
    <property type="match status" value="1"/>
</dbReference>
<dbReference type="AlphaFoldDB" id="A0A0A9EN53"/>
<evidence type="ECO:0000256" key="1">
    <source>
        <dbReference type="ARBA" id="ARBA00001478"/>
    </source>
</evidence>
<dbReference type="PANTHER" id="PTHR46083:SF3">
    <property type="entry name" value="UDP-GLYCOSYLTRANSFERASE SUPERFAMILY PROTEIN"/>
    <property type="match status" value="1"/>
</dbReference>
<proteinExistence type="predicted"/>
<dbReference type="GO" id="GO:0009011">
    <property type="term" value="F:alpha-1,4-glucan glucosyltransferase (ADP-glucose donor) activity"/>
    <property type="evidence" value="ECO:0007669"/>
    <property type="project" value="UniProtKB-EC"/>
</dbReference>
<evidence type="ECO:0000256" key="2">
    <source>
        <dbReference type="ARBA" id="ARBA00012588"/>
    </source>
</evidence>
<organism evidence="3">
    <name type="scientific">Arundo donax</name>
    <name type="common">Giant reed</name>
    <name type="synonym">Donax arundinaceus</name>
    <dbReference type="NCBI Taxonomy" id="35708"/>
    <lineage>
        <taxon>Eukaryota</taxon>
        <taxon>Viridiplantae</taxon>
        <taxon>Streptophyta</taxon>
        <taxon>Embryophyta</taxon>
        <taxon>Tracheophyta</taxon>
        <taxon>Spermatophyta</taxon>
        <taxon>Magnoliopsida</taxon>
        <taxon>Liliopsida</taxon>
        <taxon>Poales</taxon>
        <taxon>Poaceae</taxon>
        <taxon>PACMAD clade</taxon>
        <taxon>Arundinoideae</taxon>
        <taxon>Arundineae</taxon>
        <taxon>Arundo</taxon>
    </lineage>
</organism>
<comment type="catalytic activity">
    <reaction evidence="1">
        <text>[(1-&gt;4)-alpha-D-glucosyl](n) + ADP-alpha-D-glucose = [(1-&gt;4)-alpha-D-glucosyl](n+1) + ADP + H(+)</text>
        <dbReference type="Rhea" id="RHEA:18189"/>
        <dbReference type="Rhea" id="RHEA-COMP:9584"/>
        <dbReference type="Rhea" id="RHEA-COMP:9587"/>
        <dbReference type="ChEBI" id="CHEBI:15378"/>
        <dbReference type="ChEBI" id="CHEBI:15444"/>
        <dbReference type="ChEBI" id="CHEBI:57498"/>
        <dbReference type="ChEBI" id="CHEBI:456216"/>
        <dbReference type="EC" id="2.4.1.21"/>
    </reaction>
</comment>
<name>A0A0A9EN53_ARUDO</name>
<protein>
    <recommendedName>
        <fullName evidence="2">starch synthase</fullName>
        <ecNumber evidence="2">2.4.1.21</ecNumber>
    </recommendedName>
</protein>
<dbReference type="EMBL" id="GBRH01196364">
    <property type="protein sequence ID" value="JAE01532.1"/>
    <property type="molecule type" value="Transcribed_RNA"/>
</dbReference>
<evidence type="ECO:0000313" key="3">
    <source>
        <dbReference type="EMBL" id="JAE01532.1"/>
    </source>
</evidence>
<reference evidence="3" key="2">
    <citation type="journal article" date="2015" name="Data Brief">
        <title>Shoot transcriptome of the giant reed, Arundo donax.</title>
        <authorList>
            <person name="Barrero R.A."/>
            <person name="Guerrero F.D."/>
            <person name="Moolhuijzen P."/>
            <person name="Goolsby J.A."/>
            <person name="Tidwell J."/>
            <person name="Bellgard S.E."/>
            <person name="Bellgard M.I."/>
        </authorList>
    </citation>
    <scope>NUCLEOTIDE SEQUENCE</scope>
    <source>
        <tissue evidence="3">Shoot tissue taken approximately 20 cm above the soil surface</tissue>
    </source>
</reference>
<reference evidence="3" key="1">
    <citation type="submission" date="2014-09" db="EMBL/GenBank/DDBJ databases">
        <authorList>
            <person name="Magalhaes I.L.F."/>
            <person name="Oliveira U."/>
            <person name="Santos F.R."/>
            <person name="Vidigal T.H.D.A."/>
            <person name="Brescovit A.D."/>
            <person name="Santos A.J."/>
        </authorList>
    </citation>
    <scope>NUCLEOTIDE SEQUENCE</scope>
    <source>
        <tissue evidence="3">Shoot tissue taken approximately 20 cm above the soil surface</tissue>
    </source>
</reference>
<accession>A0A0A9EN53</accession>